<dbReference type="PIRSF" id="PIRSF004976">
    <property type="entry name" value="ATPase_YdaO"/>
    <property type="match status" value="1"/>
</dbReference>
<dbReference type="SUPFAM" id="SSF52402">
    <property type="entry name" value="Adenine nucleotide alpha hydrolases-like"/>
    <property type="match status" value="1"/>
</dbReference>
<reference evidence="4" key="2">
    <citation type="journal article" date="2021" name="PeerJ">
        <title>Extensive microbial diversity within the chicken gut microbiome revealed by metagenomics and culture.</title>
        <authorList>
            <person name="Gilroy R."/>
            <person name="Ravi A."/>
            <person name="Getino M."/>
            <person name="Pursley I."/>
            <person name="Horton D.L."/>
            <person name="Alikhan N.F."/>
            <person name="Baker D."/>
            <person name="Gharbi K."/>
            <person name="Hall N."/>
            <person name="Watson M."/>
            <person name="Adriaenssens E.M."/>
            <person name="Foster-Nyarko E."/>
            <person name="Jarju S."/>
            <person name="Secka A."/>
            <person name="Antonio M."/>
            <person name="Oren A."/>
            <person name="Chaudhuri R.R."/>
            <person name="La Ragione R."/>
            <person name="Hildebrand F."/>
            <person name="Pallen M.J."/>
        </authorList>
    </citation>
    <scope>NUCLEOTIDE SEQUENCE</scope>
    <source>
        <strain evidence="4">11167</strain>
    </source>
</reference>
<dbReference type="EMBL" id="JADIMU010000070">
    <property type="protein sequence ID" value="MBO8444068.1"/>
    <property type="molecule type" value="Genomic_DNA"/>
</dbReference>
<keyword evidence="4" id="KW-0378">Hydrolase</keyword>
<feature type="binding site" evidence="2">
    <location>
        <position position="51"/>
    </location>
    <ligand>
        <name>ATP</name>
        <dbReference type="ChEBI" id="CHEBI:30616"/>
    </ligand>
</feature>
<feature type="binding site" evidence="2">
    <location>
        <position position="152"/>
    </location>
    <ligand>
        <name>ATP</name>
        <dbReference type="ChEBI" id="CHEBI:30616"/>
    </ligand>
</feature>
<sequence length="251" mass="29004">MSERLDYHELVEGRIPPWVMRFIKSVGKTINEYGMVKAGDEVLLAVSGGKDSLALALALSLRLKWLPVDYSLSALMIDWREHPIPDEAKERLKEYFSALSIDFTIQQAPQFPPSFDGDFNCYLCSRNRRRILFEEADRRGVKLIAMGHHLDDLVETSLMNLCFRADFNSMRPVQDFFNGKMHIIRPMIEVHESVTRRLSEVYDLPTVKPVCPYDQTNIRARLKPIVGQLCHIDGLTREHIYKAHHFDCALK</sequence>
<gene>
    <name evidence="4" type="ORF">IAC42_10005</name>
</gene>
<dbReference type="Proteomes" id="UP000823633">
    <property type="component" value="Unassembled WGS sequence"/>
</dbReference>
<feature type="binding site" evidence="2">
    <location>
        <begin position="45"/>
        <end position="47"/>
    </location>
    <ligand>
        <name>ATP</name>
        <dbReference type="ChEBI" id="CHEBI:30616"/>
    </ligand>
</feature>
<feature type="binding site" evidence="2">
    <location>
        <position position="147"/>
    </location>
    <ligand>
        <name>ATP</name>
        <dbReference type="ChEBI" id="CHEBI:30616"/>
    </ligand>
</feature>
<dbReference type="PANTHER" id="PTHR43686">
    <property type="entry name" value="SULFURTRANSFERASE-RELATED"/>
    <property type="match status" value="1"/>
</dbReference>
<dbReference type="AlphaFoldDB" id="A0A9D9EC93"/>
<dbReference type="InterPro" id="IPR035107">
    <property type="entry name" value="tRNA_thiolation_TtcA_Ctu1"/>
</dbReference>
<protein>
    <submittedName>
        <fullName evidence="4">Adenine nucleotide alpha hydrolase</fullName>
    </submittedName>
</protein>
<feature type="domain" description="tRNA(Ile)-lysidine/2-thiocytidine synthase N-terminal" evidence="3">
    <location>
        <begin position="42"/>
        <end position="193"/>
    </location>
</feature>
<dbReference type="GO" id="GO:0008033">
    <property type="term" value="P:tRNA processing"/>
    <property type="evidence" value="ECO:0007669"/>
    <property type="project" value="InterPro"/>
</dbReference>
<evidence type="ECO:0000256" key="2">
    <source>
        <dbReference type="PIRSR" id="PIRSR004976-51"/>
    </source>
</evidence>
<dbReference type="GO" id="GO:0005524">
    <property type="term" value="F:ATP binding"/>
    <property type="evidence" value="ECO:0007669"/>
    <property type="project" value="UniProtKB-KW"/>
</dbReference>
<evidence type="ECO:0000313" key="4">
    <source>
        <dbReference type="EMBL" id="MBO8444068.1"/>
    </source>
</evidence>
<organism evidence="4 5">
    <name type="scientific">Candidatus Aphodenecus pullistercoris</name>
    <dbReference type="NCBI Taxonomy" id="2840669"/>
    <lineage>
        <taxon>Bacteria</taxon>
        <taxon>Pseudomonadati</taxon>
        <taxon>Spirochaetota</taxon>
        <taxon>Spirochaetia</taxon>
        <taxon>Spirochaetales</taxon>
        <taxon>Candidatus Aphodenecus</taxon>
    </lineage>
</organism>
<evidence type="ECO:0000259" key="3">
    <source>
        <dbReference type="Pfam" id="PF01171"/>
    </source>
</evidence>
<evidence type="ECO:0000256" key="1">
    <source>
        <dbReference type="ARBA" id="ARBA00022679"/>
    </source>
</evidence>
<keyword evidence="2" id="KW-0547">Nucleotide-binding</keyword>
<reference evidence="4" key="1">
    <citation type="submission" date="2020-10" db="EMBL/GenBank/DDBJ databases">
        <authorList>
            <person name="Gilroy R."/>
        </authorList>
    </citation>
    <scope>NUCLEOTIDE SEQUENCE</scope>
    <source>
        <strain evidence="4">11167</strain>
    </source>
</reference>
<evidence type="ECO:0000313" key="5">
    <source>
        <dbReference type="Proteomes" id="UP000823633"/>
    </source>
</evidence>
<comment type="caution">
    <text evidence="4">The sequence shown here is derived from an EMBL/GenBank/DDBJ whole genome shotgun (WGS) entry which is preliminary data.</text>
</comment>
<dbReference type="InterPro" id="IPR011063">
    <property type="entry name" value="TilS/TtcA_N"/>
</dbReference>
<dbReference type="Pfam" id="PF01171">
    <property type="entry name" value="ATP_bind_3"/>
    <property type="match status" value="1"/>
</dbReference>
<feature type="binding site" evidence="2">
    <location>
        <position position="68"/>
    </location>
    <ligand>
        <name>ATP</name>
        <dbReference type="ChEBI" id="CHEBI:30616"/>
    </ligand>
</feature>
<dbReference type="GO" id="GO:0016787">
    <property type="term" value="F:hydrolase activity"/>
    <property type="evidence" value="ECO:0007669"/>
    <property type="project" value="UniProtKB-KW"/>
</dbReference>
<name>A0A9D9EC93_9SPIR</name>
<dbReference type="Gene3D" id="3.40.50.620">
    <property type="entry name" value="HUPs"/>
    <property type="match status" value="1"/>
</dbReference>
<keyword evidence="1" id="KW-0808">Transferase</keyword>
<keyword evidence="2" id="KW-0067">ATP-binding</keyword>
<proteinExistence type="predicted"/>
<dbReference type="InterPro" id="IPR014729">
    <property type="entry name" value="Rossmann-like_a/b/a_fold"/>
</dbReference>
<dbReference type="GO" id="GO:0016740">
    <property type="term" value="F:transferase activity"/>
    <property type="evidence" value="ECO:0007669"/>
    <property type="project" value="UniProtKB-KW"/>
</dbReference>
<accession>A0A9D9EC93</accession>
<dbReference type="PANTHER" id="PTHR43686:SF1">
    <property type="entry name" value="AMINOTRAN_5 DOMAIN-CONTAINING PROTEIN"/>
    <property type="match status" value="1"/>
</dbReference>